<evidence type="ECO:0000313" key="2">
    <source>
        <dbReference type="EMBL" id="HIU55458.1"/>
    </source>
</evidence>
<dbReference type="EMBL" id="DVNA01000148">
    <property type="protein sequence ID" value="HIU55458.1"/>
    <property type="molecule type" value="Genomic_DNA"/>
</dbReference>
<dbReference type="InterPro" id="IPR013517">
    <property type="entry name" value="FG-GAP"/>
</dbReference>
<proteinExistence type="predicted"/>
<dbReference type="Pfam" id="PF13517">
    <property type="entry name" value="FG-GAP_3"/>
    <property type="match status" value="1"/>
</dbReference>
<dbReference type="Gene3D" id="2.130.10.130">
    <property type="entry name" value="Integrin alpha, N-terminal"/>
    <property type="match status" value="2"/>
</dbReference>
<dbReference type="PANTHER" id="PTHR46580">
    <property type="entry name" value="SENSOR KINASE-RELATED"/>
    <property type="match status" value="1"/>
</dbReference>
<evidence type="ECO:0000313" key="3">
    <source>
        <dbReference type="Proteomes" id="UP000824112"/>
    </source>
</evidence>
<protein>
    <submittedName>
        <fullName evidence="2">VCBS repeat-containing protein</fullName>
    </submittedName>
</protein>
<gene>
    <name evidence="2" type="ORF">IAB03_06605</name>
</gene>
<dbReference type="InterPro" id="IPR028994">
    <property type="entry name" value="Integrin_alpha_N"/>
</dbReference>
<dbReference type="Proteomes" id="UP000824112">
    <property type="component" value="Unassembled WGS sequence"/>
</dbReference>
<name>A0A9D1M8F9_9BACT</name>
<reference evidence="2" key="1">
    <citation type="submission" date="2020-10" db="EMBL/GenBank/DDBJ databases">
        <authorList>
            <person name="Gilroy R."/>
        </authorList>
    </citation>
    <scope>NUCLEOTIDE SEQUENCE</scope>
    <source>
        <strain evidence="2">CHK158-818</strain>
    </source>
</reference>
<reference evidence="2" key="2">
    <citation type="journal article" date="2021" name="PeerJ">
        <title>Extensive microbial diversity within the chicken gut microbiome revealed by metagenomics and culture.</title>
        <authorList>
            <person name="Gilroy R."/>
            <person name="Ravi A."/>
            <person name="Getino M."/>
            <person name="Pursley I."/>
            <person name="Horton D.L."/>
            <person name="Alikhan N.F."/>
            <person name="Baker D."/>
            <person name="Gharbi K."/>
            <person name="Hall N."/>
            <person name="Watson M."/>
            <person name="Adriaenssens E.M."/>
            <person name="Foster-Nyarko E."/>
            <person name="Jarju S."/>
            <person name="Secka A."/>
            <person name="Antonio M."/>
            <person name="Oren A."/>
            <person name="Chaudhuri R.R."/>
            <person name="La Ragione R."/>
            <person name="Hildebrand F."/>
            <person name="Pallen M.J."/>
        </authorList>
    </citation>
    <scope>NUCLEOTIDE SEQUENCE</scope>
    <source>
        <strain evidence="2">CHK158-818</strain>
    </source>
</reference>
<sequence>MKHPFLFALCFCPTILLGQIRWEKFSSLAGDMDMPNGGNQQTCCVVADFNGDGINDFAIGERSQTPSVVAYIRTDKGWDKYIIDNEHATPEAGACSLDVNDDGYPDIIAGGDWQSNEVWWYENPGKELYPATPWKRHTIKNWGATKHHDIMAIDIDQDGRQEIVFWNQGAQTLFFARIPADPTGKWEVKPVYRYERKEITPRASYKFNDVNEHEGLSKADMDGDGFPEIVGGATWFKYMGNDRFEAHDIDPAYRYSRCAAGQLIKGGHPEVVLVVGDGVGPMLLYTFDEPSGKWQHQTIVEKVDNGHSLQIADMDGDGNLDIWFAEMRLNGGNEHSQHQILYGNGTGDFSRRETISVGEDLHESKVADLDGDGDLDIIGKGYDLTGGNLNIWLQNGTGKRE</sequence>
<dbReference type="PANTHER" id="PTHR46580:SF4">
    <property type="entry name" value="ATP_GTP-BINDING PROTEIN"/>
    <property type="match status" value="1"/>
</dbReference>
<evidence type="ECO:0000256" key="1">
    <source>
        <dbReference type="ARBA" id="ARBA00022729"/>
    </source>
</evidence>
<comment type="caution">
    <text evidence="2">The sequence shown here is derived from an EMBL/GenBank/DDBJ whole genome shotgun (WGS) entry which is preliminary data.</text>
</comment>
<dbReference type="SUPFAM" id="SSF69318">
    <property type="entry name" value="Integrin alpha N-terminal domain"/>
    <property type="match status" value="1"/>
</dbReference>
<dbReference type="AlphaFoldDB" id="A0A9D1M8F9"/>
<organism evidence="2 3">
    <name type="scientific">Candidatus Gallibacteroides avistercoris</name>
    <dbReference type="NCBI Taxonomy" id="2840833"/>
    <lineage>
        <taxon>Bacteria</taxon>
        <taxon>Pseudomonadati</taxon>
        <taxon>Bacteroidota</taxon>
        <taxon>Bacteroidia</taxon>
        <taxon>Bacteroidales</taxon>
        <taxon>Bacteroidaceae</taxon>
        <taxon>Bacteroidaceae incertae sedis</taxon>
        <taxon>Candidatus Gallibacteroides</taxon>
    </lineage>
</organism>
<accession>A0A9D1M8F9</accession>
<keyword evidence="1" id="KW-0732">Signal</keyword>